<dbReference type="GO" id="GO:0016829">
    <property type="term" value="F:lyase activity"/>
    <property type="evidence" value="ECO:0007669"/>
    <property type="project" value="UniProtKB-KW"/>
</dbReference>
<gene>
    <name evidence="3" type="ORF">FPZ45_04570</name>
</gene>
<keyword evidence="4" id="KW-1185">Reference proteome</keyword>
<dbReference type="Proteomes" id="UP000316330">
    <property type="component" value="Unassembled WGS sequence"/>
</dbReference>
<keyword evidence="1" id="KW-0479">Metal-binding</keyword>
<name>A0A559JTE8_9BACL</name>
<dbReference type="PANTHER" id="PTHR33542:SF3">
    <property type="entry name" value="SIROHYDROCHLORIN FERROCHELATASE, CHLOROPLASTIC"/>
    <property type="match status" value="1"/>
</dbReference>
<dbReference type="EMBL" id="VNJJ01000002">
    <property type="protein sequence ID" value="TVY03156.1"/>
    <property type="molecule type" value="Genomic_DNA"/>
</dbReference>
<accession>A0A559JTE8</accession>
<dbReference type="SUPFAM" id="SSF53800">
    <property type="entry name" value="Chelatase"/>
    <property type="match status" value="1"/>
</dbReference>
<evidence type="ECO:0000256" key="1">
    <source>
        <dbReference type="ARBA" id="ARBA00022723"/>
    </source>
</evidence>
<reference evidence="3 4" key="1">
    <citation type="submission" date="2019-07" db="EMBL/GenBank/DDBJ databases">
        <authorList>
            <person name="Kim J."/>
        </authorList>
    </citation>
    <scope>NUCLEOTIDE SEQUENCE [LARGE SCALE GENOMIC DNA]</scope>
    <source>
        <strain evidence="3 4">G13</strain>
    </source>
</reference>
<dbReference type="InterPro" id="IPR002762">
    <property type="entry name" value="CbiX-like"/>
</dbReference>
<dbReference type="PANTHER" id="PTHR33542">
    <property type="entry name" value="SIROHYDROCHLORIN FERROCHELATASE, CHLOROPLASTIC"/>
    <property type="match status" value="1"/>
</dbReference>
<dbReference type="Pfam" id="PF01903">
    <property type="entry name" value="CbiX"/>
    <property type="match status" value="1"/>
</dbReference>
<comment type="caution">
    <text evidence="3">The sequence shown here is derived from an EMBL/GenBank/DDBJ whole genome shotgun (WGS) entry which is preliminary data.</text>
</comment>
<dbReference type="Gene3D" id="3.40.50.1400">
    <property type="match status" value="2"/>
</dbReference>
<sequence>MKPGLLVISHGSSDRGWVSLVDRTIETVRERMGDALRIEAGFLELVDGRLIQDGIDRLIAEGVTDVLALPLFVSSGSTHVDEIGWALGAFQEPGTETDLERFRTSPMRVTYEKPMGTDPEIIGIVAERLSEMSVDPSEEIVLLVGHGSSVDDFREKCEQELPIIAKKVAEKGKYAEGTTALLLPSQVGTRLAELADKRPGNRVLVCALFLGEGYFTKTVVPRRLEESGLMELCRYNGRALMPHPNVAEWIGRKASEWLKNVHAHT</sequence>
<protein>
    <submittedName>
        <fullName evidence="3">Cobalamin biosynthesis protein CbiX</fullName>
    </submittedName>
</protein>
<proteinExistence type="predicted"/>
<dbReference type="GO" id="GO:0046872">
    <property type="term" value="F:metal ion binding"/>
    <property type="evidence" value="ECO:0007669"/>
    <property type="project" value="UniProtKB-KW"/>
</dbReference>
<organism evidence="3 4">
    <name type="scientific">Cohnella terricola</name>
    <dbReference type="NCBI Taxonomy" id="1289167"/>
    <lineage>
        <taxon>Bacteria</taxon>
        <taxon>Bacillati</taxon>
        <taxon>Bacillota</taxon>
        <taxon>Bacilli</taxon>
        <taxon>Bacillales</taxon>
        <taxon>Paenibacillaceae</taxon>
        <taxon>Cohnella</taxon>
    </lineage>
</organism>
<dbReference type="InterPro" id="IPR050963">
    <property type="entry name" value="Sirohydro_Cobaltochel/CbiX"/>
</dbReference>
<dbReference type="OrthoDB" id="1489951at2"/>
<dbReference type="AlphaFoldDB" id="A0A559JTE8"/>
<keyword evidence="2" id="KW-0456">Lyase</keyword>
<evidence type="ECO:0000256" key="2">
    <source>
        <dbReference type="ARBA" id="ARBA00023239"/>
    </source>
</evidence>
<evidence type="ECO:0000313" key="3">
    <source>
        <dbReference type="EMBL" id="TVY03156.1"/>
    </source>
</evidence>
<evidence type="ECO:0000313" key="4">
    <source>
        <dbReference type="Proteomes" id="UP000316330"/>
    </source>
</evidence>
<dbReference type="RefSeq" id="WP_144698872.1">
    <property type="nucleotide sequence ID" value="NZ_VNJJ01000002.1"/>
</dbReference>
<dbReference type="CDD" id="cd03416">
    <property type="entry name" value="CbiX_SirB_N"/>
    <property type="match status" value="1"/>
</dbReference>